<protein>
    <submittedName>
        <fullName evidence="4">F-box only protein 28-like isoform X1</fullName>
    </submittedName>
</protein>
<dbReference type="Gene3D" id="1.20.1280.50">
    <property type="match status" value="1"/>
</dbReference>
<keyword evidence="5" id="KW-1185">Reference proteome</keyword>
<organism evidence="4 5">
    <name type="scientific">Aphis craccivora</name>
    <name type="common">Cowpea aphid</name>
    <dbReference type="NCBI Taxonomy" id="307492"/>
    <lineage>
        <taxon>Eukaryota</taxon>
        <taxon>Metazoa</taxon>
        <taxon>Ecdysozoa</taxon>
        <taxon>Arthropoda</taxon>
        <taxon>Hexapoda</taxon>
        <taxon>Insecta</taxon>
        <taxon>Pterygota</taxon>
        <taxon>Neoptera</taxon>
        <taxon>Paraneoptera</taxon>
        <taxon>Hemiptera</taxon>
        <taxon>Sternorrhyncha</taxon>
        <taxon>Aphidomorpha</taxon>
        <taxon>Aphidoidea</taxon>
        <taxon>Aphididae</taxon>
        <taxon>Aphidini</taxon>
        <taxon>Aphis</taxon>
        <taxon>Aphis</taxon>
    </lineage>
</organism>
<sequence length="527" mass="59992">MVSTRQQSSSSSGSSTKVVVITKPEKNFSVVNLGQSSSSHINLLDLPYEILEKILSYTNFKHISQLRSVSRHFNVVCSTMLNSTFQRLQNQMLNRFQIIKTKMPRRESARRQHPLACESDIVETLHMRLLLLRMAFGKHIERKHICFFAGEILDEVYKILHYIKVTSKLARPYKVTDELFDLSTMAMEYFREKIEPTLPEIRLFANDYHEFPSPLGPPNTRTITSMCLRKRSLMIREGSVSSLEGKRSSSESPQCGSMLRKSVCKIKQGMKTERTRCGLTKIGFSAHPQTSSCHRETGFDSREVQEDAQNWCVLSLDRLYKTTVSRKTNLQMSQSCHLERDFLDLRKQLRKTSTQVGNVQRELKQCKSQMAEQHKTLVEYSNRMDEYDKKNEETNRKFSTLLQELNKCKTEIQYLQSASSSSTLSVCSSCSTTASDLSLAMGPPALNSTTNAVRTRLHSQGDQTPENTNKDSMEQSEPVVSEEVKSSDDQEPSTSTGVKRKLELAIPKAAKRVRAVAKKVRSINNVN</sequence>
<evidence type="ECO:0000256" key="2">
    <source>
        <dbReference type="SAM" id="MobiDB-lite"/>
    </source>
</evidence>
<evidence type="ECO:0000313" key="5">
    <source>
        <dbReference type="Proteomes" id="UP000478052"/>
    </source>
</evidence>
<dbReference type="PANTHER" id="PTHR13252:SF1">
    <property type="entry name" value="DAMPENED, ISOFORM A"/>
    <property type="match status" value="1"/>
</dbReference>
<gene>
    <name evidence="4" type="ORF">FWK35_00008405</name>
</gene>
<evidence type="ECO:0000256" key="1">
    <source>
        <dbReference type="SAM" id="Coils"/>
    </source>
</evidence>
<name>A0A6G0YW18_APHCR</name>
<dbReference type="CDD" id="cd22100">
    <property type="entry name" value="F-box_FBXO28"/>
    <property type="match status" value="1"/>
</dbReference>
<accession>A0A6G0YW18</accession>
<evidence type="ECO:0000313" key="4">
    <source>
        <dbReference type="EMBL" id="KAF0761907.1"/>
    </source>
</evidence>
<dbReference type="PROSITE" id="PS50181">
    <property type="entry name" value="FBOX"/>
    <property type="match status" value="1"/>
</dbReference>
<dbReference type="Pfam" id="PF00646">
    <property type="entry name" value="F-box"/>
    <property type="match status" value="1"/>
</dbReference>
<feature type="region of interest" description="Disordered" evidence="2">
    <location>
        <begin position="459"/>
        <end position="503"/>
    </location>
</feature>
<keyword evidence="1" id="KW-0175">Coiled coil</keyword>
<dbReference type="Proteomes" id="UP000478052">
    <property type="component" value="Unassembled WGS sequence"/>
</dbReference>
<dbReference type="GO" id="GO:0003713">
    <property type="term" value="F:transcription coactivator activity"/>
    <property type="evidence" value="ECO:0007669"/>
    <property type="project" value="TreeGrafter"/>
</dbReference>
<dbReference type="InterPro" id="IPR036047">
    <property type="entry name" value="F-box-like_dom_sf"/>
</dbReference>
<dbReference type="EMBL" id="VUJU01002269">
    <property type="protein sequence ID" value="KAF0761907.1"/>
    <property type="molecule type" value="Genomic_DNA"/>
</dbReference>
<feature type="domain" description="F-box" evidence="3">
    <location>
        <begin position="40"/>
        <end position="88"/>
    </location>
</feature>
<feature type="coiled-coil region" evidence="1">
    <location>
        <begin position="370"/>
        <end position="411"/>
    </location>
</feature>
<evidence type="ECO:0000259" key="3">
    <source>
        <dbReference type="PROSITE" id="PS50181"/>
    </source>
</evidence>
<dbReference type="SUPFAM" id="SSF81383">
    <property type="entry name" value="F-box domain"/>
    <property type="match status" value="1"/>
</dbReference>
<dbReference type="InterPro" id="IPR039719">
    <property type="entry name" value="FBXO28"/>
</dbReference>
<dbReference type="SMART" id="SM00256">
    <property type="entry name" value="FBOX"/>
    <property type="match status" value="1"/>
</dbReference>
<dbReference type="OrthoDB" id="8180181at2759"/>
<proteinExistence type="predicted"/>
<dbReference type="InterPro" id="IPR001810">
    <property type="entry name" value="F-box_dom"/>
</dbReference>
<reference evidence="4 5" key="1">
    <citation type="submission" date="2019-08" db="EMBL/GenBank/DDBJ databases">
        <title>Whole genome of Aphis craccivora.</title>
        <authorList>
            <person name="Voronova N.V."/>
            <person name="Shulinski R.S."/>
            <person name="Bandarenka Y.V."/>
            <person name="Zhorov D.G."/>
            <person name="Warner D."/>
        </authorList>
    </citation>
    <scope>NUCLEOTIDE SEQUENCE [LARGE SCALE GENOMIC DNA]</scope>
    <source>
        <strain evidence="4">180601</strain>
        <tissue evidence="4">Whole Body</tissue>
    </source>
</reference>
<dbReference type="GO" id="GO:0005634">
    <property type="term" value="C:nucleus"/>
    <property type="evidence" value="ECO:0007669"/>
    <property type="project" value="TreeGrafter"/>
</dbReference>
<comment type="caution">
    <text evidence="4">The sequence shown here is derived from an EMBL/GenBank/DDBJ whole genome shotgun (WGS) entry which is preliminary data.</text>
</comment>
<dbReference type="PANTHER" id="PTHR13252">
    <property type="entry name" value="F-BOX ONLY PROTEIN 28"/>
    <property type="match status" value="1"/>
</dbReference>
<dbReference type="AlphaFoldDB" id="A0A6G0YW18"/>